<dbReference type="Pfam" id="PF06985">
    <property type="entry name" value="HET"/>
    <property type="match status" value="1"/>
</dbReference>
<dbReference type="InterPro" id="IPR036770">
    <property type="entry name" value="Ankyrin_rpt-contain_sf"/>
</dbReference>
<dbReference type="InterPro" id="IPR002110">
    <property type="entry name" value="Ankyrin_rpt"/>
</dbReference>
<organism evidence="5 6">
    <name type="scientific">Clathrospora elynae</name>
    <dbReference type="NCBI Taxonomy" id="706981"/>
    <lineage>
        <taxon>Eukaryota</taxon>
        <taxon>Fungi</taxon>
        <taxon>Dikarya</taxon>
        <taxon>Ascomycota</taxon>
        <taxon>Pezizomycotina</taxon>
        <taxon>Dothideomycetes</taxon>
        <taxon>Pleosporomycetidae</taxon>
        <taxon>Pleosporales</taxon>
        <taxon>Diademaceae</taxon>
        <taxon>Clathrospora</taxon>
    </lineage>
</organism>
<dbReference type="InterPro" id="IPR010730">
    <property type="entry name" value="HET"/>
</dbReference>
<dbReference type="PANTHER" id="PTHR10622">
    <property type="entry name" value="HET DOMAIN-CONTAINING PROTEIN"/>
    <property type="match status" value="1"/>
</dbReference>
<dbReference type="Gene3D" id="1.25.40.20">
    <property type="entry name" value="Ankyrin repeat-containing domain"/>
    <property type="match status" value="1"/>
</dbReference>
<dbReference type="PROSITE" id="PS50088">
    <property type="entry name" value="ANK_REPEAT"/>
    <property type="match status" value="1"/>
</dbReference>
<keyword evidence="6" id="KW-1185">Reference proteome</keyword>
<feature type="domain" description="Nephrocystin 3-like N-terminal" evidence="4">
    <location>
        <begin position="286"/>
        <end position="460"/>
    </location>
</feature>
<proteinExistence type="predicted"/>
<evidence type="ECO:0000259" key="3">
    <source>
        <dbReference type="Pfam" id="PF06985"/>
    </source>
</evidence>
<evidence type="ECO:0000313" key="5">
    <source>
        <dbReference type="EMBL" id="KAF1937515.1"/>
    </source>
</evidence>
<evidence type="ECO:0000259" key="4">
    <source>
        <dbReference type="Pfam" id="PF24883"/>
    </source>
</evidence>
<gene>
    <name evidence="5" type="ORF">EJ02DRAFT_458685</name>
</gene>
<dbReference type="InterPro" id="IPR027417">
    <property type="entry name" value="P-loop_NTPase"/>
</dbReference>
<dbReference type="AlphaFoldDB" id="A0A6A5SAB2"/>
<dbReference type="EMBL" id="ML976136">
    <property type="protein sequence ID" value="KAF1937515.1"/>
    <property type="molecule type" value="Genomic_DNA"/>
</dbReference>
<dbReference type="PROSITE" id="PS50297">
    <property type="entry name" value="ANK_REP_REGION"/>
    <property type="match status" value="1"/>
</dbReference>
<dbReference type="InterPro" id="IPR056884">
    <property type="entry name" value="NPHP3-like_N"/>
</dbReference>
<dbReference type="Pfam" id="PF24883">
    <property type="entry name" value="NPHP3_N"/>
    <property type="match status" value="1"/>
</dbReference>
<accession>A0A6A5SAB2</accession>
<name>A0A6A5SAB2_9PLEO</name>
<dbReference type="SUPFAM" id="SSF48403">
    <property type="entry name" value="Ankyrin repeat"/>
    <property type="match status" value="1"/>
</dbReference>
<feature type="repeat" description="ANK" evidence="2">
    <location>
        <begin position="890"/>
        <end position="922"/>
    </location>
</feature>
<keyword evidence="2" id="KW-0040">ANK repeat</keyword>
<sequence>MRLLDISSGGDFSFTKDLIGDDEVPPYAILSHTWQEDQEVTFDDLMNDTGNDKAGYKKIRFCAQQAKRDGLHYVWVDTCCINKANFVELQDAINSMFRWYRDATKCYVFLSDVSIAKRRASSGLCAFTWEPAFRDSRWFNRGWTLQELLAPRVVSFFSWEGEHLGDKHELKQQIHEITGIPVKALAGALLSNFSVDERLSWSEKRDTSRKEDKAYSLLGMFSIYMLPNYGEGQEHAFRRLRKAIRGSTNDNALSLDEKQNCMLLDSLRFDQIDTRQMSIRNAHASTCKWLLHKSEYLDWLDETKLSEHHGFLWIKGKPGTGKSTLMKFAVANARKMMKGRTVLSFFFNARGEDMEKSTMGTYQSLLLQLLERLPALQSVFESLGLSASTVSTEYQWNVESLKMLLTQTVQNLTGYSVVCFIDALDECQEQQIRDMVSFFEHVSKLAVSSGIRFQVCFSSRHYPHITIQRGLNLVLEGQEGHTQDIANYLASELKIGQSSSAQQIRSDLQDKASGVFMWVVLVVNILNKEHDRGRMHALRRRLKEIPGDLHDLFRDLLTRDSRNKDELVLCIQWVLFAKQPLSSQQLYFAVLSGVEPETLSGWDRAEITPDVVRRFILDSSKGLAEVTTSKLQRVQFIHESVRDFLLKENGLGKIWPELDGNLQGQSHERLKQCCLTYMNVEFSTRITIPKTLPKASSTQAASLRKDVAEAFPFLEYAVHHILYHANAAERSGITQTKFLNSFPLLQWIKLHNLFEKHEVRRHTERATFMYILAELNLANLISVHPSVSLCLEVEDERYGCPLFAAIAAGSEEAAQVCMKGIEADQVTERYPCELNSQISEQKPARHAFRRKLNFSKKRGIFWSAVELGNEGLVLDLLNSGKFEADLTKPKGESALCWAVQNGWETVVKLLLDKGADVNAQGGRYGNALQAASGRG</sequence>
<evidence type="ECO:0000256" key="1">
    <source>
        <dbReference type="ARBA" id="ARBA00022737"/>
    </source>
</evidence>
<dbReference type="SUPFAM" id="SSF52540">
    <property type="entry name" value="P-loop containing nucleoside triphosphate hydrolases"/>
    <property type="match status" value="1"/>
</dbReference>
<evidence type="ECO:0000313" key="6">
    <source>
        <dbReference type="Proteomes" id="UP000800038"/>
    </source>
</evidence>
<evidence type="ECO:0000256" key="2">
    <source>
        <dbReference type="PROSITE-ProRule" id="PRU00023"/>
    </source>
</evidence>
<dbReference type="SMART" id="SM00248">
    <property type="entry name" value="ANK"/>
    <property type="match status" value="1"/>
</dbReference>
<keyword evidence="1" id="KW-0677">Repeat</keyword>
<feature type="domain" description="Heterokaryon incompatibility" evidence="3">
    <location>
        <begin position="27"/>
        <end position="113"/>
    </location>
</feature>
<dbReference type="Gene3D" id="3.40.50.300">
    <property type="entry name" value="P-loop containing nucleotide triphosphate hydrolases"/>
    <property type="match status" value="1"/>
</dbReference>
<dbReference type="OrthoDB" id="194358at2759"/>
<protein>
    <submittedName>
        <fullName evidence="5">HET-domain-containing protein</fullName>
    </submittedName>
</protein>
<dbReference type="PANTHER" id="PTHR10622:SF13">
    <property type="entry name" value="NACHT DOMAIN-CONTAINING PROTEIN"/>
    <property type="match status" value="1"/>
</dbReference>
<reference evidence="5" key="1">
    <citation type="journal article" date="2020" name="Stud. Mycol.">
        <title>101 Dothideomycetes genomes: a test case for predicting lifestyles and emergence of pathogens.</title>
        <authorList>
            <person name="Haridas S."/>
            <person name="Albert R."/>
            <person name="Binder M."/>
            <person name="Bloem J."/>
            <person name="Labutti K."/>
            <person name="Salamov A."/>
            <person name="Andreopoulos B."/>
            <person name="Baker S."/>
            <person name="Barry K."/>
            <person name="Bills G."/>
            <person name="Bluhm B."/>
            <person name="Cannon C."/>
            <person name="Castanera R."/>
            <person name="Culley D."/>
            <person name="Daum C."/>
            <person name="Ezra D."/>
            <person name="Gonzalez J."/>
            <person name="Henrissat B."/>
            <person name="Kuo A."/>
            <person name="Liang C."/>
            <person name="Lipzen A."/>
            <person name="Lutzoni F."/>
            <person name="Magnuson J."/>
            <person name="Mondo S."/>
            <person name="Nolan M."/>
            <person name="Ohm R."/>
            <person name="Pangilinan J."/>
            <person name="Park H.-J."/>
            <person name="Ramirez L."/>
            <person name="Alfaro M."/>
            <person name="Sun H."/>
            <person name="Tritt A."/>
            <person name="Yoshinaga Y."/>
            <person name="Zwiers L.-H."/>
            <person name="Turgeon B."/>
            <person name="Goodwin S."/>
            <person name="Spatafora J."/>
            <person name="Crous P."/>
            <person name="Grigoriev I."/>
        </authorList>
    </citation>
    <scope>NUCLEOTIDE SEQUENCE</scope>
    <source>
        <strain evidence="5">CBS 161.51</strain>
    </source>
</reference>
<dbReference type="Proteomes" id="UP000800038">
    <property type="component" value="Unassembled WGS sequence"/>
</dbReference>
<feature type="non-terminal residue" evidence="5">
    <location>
        <position position="935"/>
    </location>
</feature>
<dbReference type="Pfam" id="PF12796">
    <property type="entry name" value="Ank_2"/>
    <property type="match status" value="1"/>
</dbReference>